<proteinExistence type="predicted"/>
<gene>
    <name evidence="1" type="ORF">GCM10007914_16030</name>
</gene>
<name>A0AA37S230_9GAMM</name>
<protein>
    <submittedName>
        <fullName evidence="1">Uncharacterized protein</fullName>
    </submittedName>
</protein>
<reference evidence="1" key="2">
    <citation type="submission" date="2023-01" db="EMBL/GenBank/DDBJ databases">
        <title>Draft genome sequence of Pseudoalteromonas tetraodonis strain NBRC 103034.</title>
        <authorList>
            <person name="Sun Q."/>
            <person name="Mori K."/>
        </authorList>
    </citation>
    <scope>NUCLEOTIDE SEQUENCE</scope>
    <source>
        <strain evidence="1">NBRC 103034</strain>
    </source>
</reference>
<evidence type="ECO:0000313" key="2">
    <source>
        <dbReference type="Proteomes" id="UP001161408"/>
    </source>
</evidence>
<keyword evidence="2" id="KW-1185">Reference proteome</keyword>
<accession>A0AA37S230</accession>
<comment type="caution">
    <text evidence="1">The sequence shown here is derived from an EMBL/GenBank/DDBJ whole genome shotgun (WGS) entry which is preliminary data.</text>
</comment>
<organism evidence="1 2">
    <name type="scientific">Pseudoalteromonas tetraodonis GFC</name>
    <dbReference type="NCBI Taxonomy" id="1315271"/>
    <lineage>
        <taxon>Bacteria</taxon>
        <taxon>Pseudomonadati</taxon>
        <taxon>Pseudomonadota</taxon>
        <taxon>Gammaproteobacteria</taxon>
        <taxon>Alteromonadales</taxon>
        <taxon>Pseudoalteromonadaceae</taxon>
        <taxon>Pseudoalteromonas</taxon>
    </lineage>
</organism>
<evidence type="ECO:0000313" key="1">
    <source>
        <dbReference type="EMBL" id="GLQ02722.1"/>
    </source>
</evidence>
<dbReference type="Proteomes" id="UP001161408">
    <property type="component" value="Unassembled WGS sequence"/>
</dbReference>
<sequence length="64" mass="7353">MSPHLGNNNNYRNVYAEHDRAVRRFNTADNFNVARGQFIYCRANMCIVGGTNKRDGYIPGDCRQ</sequence>
<reference evidence="1" key="1">
    <citation type="journal article" date="2014" name="Int. J. Syst. Evol. Microbiol.">
        <title>Complete genome sequence of Corynebacterium casei LMG S-19264T (=DSM 44701T), isolated from a smear-ripened cheese.</title>
        <authorList>
            <consortium name="US DOE Joint Genome Institute (JGI-PGF)"/>
            <person name="Walter F."/>
            <person name="Albersmeier A."/>
            <person name="Kalinowski J."/>
            <person name="Ruckert C."/>
        </authorList>
    </citation>
    <scope>NUCLEOTIDE SEQUENCE</scope>
    <source>
        <strain evidence="1">NBRC 103034</strain>
    </source>
</reference>
<dbReference type="EMBL" id="BSNE01000011">
    <property type="protein sequence ID" value="GLQ02722.1"/>
    <property type="molecule type" value="Genomic_DNA"/>
</dbReference>
<dbReference type="AlphaFoldDB" id="A0AA37S230"/>